<dbReference type="Proteomes" id="UP000801428">
    <property type="component" value="Unassembled WGS sequence"/>
</dbReference>
<dbReference type="GO" id="GO:0005524">
    <property type="term" value="F:ATP binding"/>
    <property type="evidence" value="ECO:0007669"/>
    <property type="project" value="InterPro"/>
</dbReference>
<dbReference type="PANTHER" id="PTHR23077">
    <property type="entry name" value="AAA-FAMILY ATPASE"/>
    <property type="match status" value="1"/>
</dbReference>
<dbReference type="InterPro" id="IPR027417">
    <property type="entry name" value="P-loop_NTPase"/>
</dbReference>
<dbReference type="Gene3D" id="1.10.8.60">
    <property type="match status" value="1"/>
</dbReference>
<dbReference type="GO" id="GO:0005634">
    <property type="term" value="C:nucleus"/>
    <property type="evidence" value="ECO:0007669"/>
    <property type="project" value="TreeGrafter"/>
</dbReference>
<dbReference type="EMBL" id="SWKU01000011">
    <property type="protein sequence ID" value="KAF3002532.1"/>
    <property type="molecule type" value="Genomic_DNA"/>
</dbReference>
<dbReference type="SMART" id="SM00382">
    <property type="entry name" value="AAA"/>
    <property type="match status" value="1"/>
</dbReference>
<dbReference type="InterPro" id="IPR003959">
    <property type="entry name" value="ATPase_AAA_core"/>
</dbReference>
<dbReference type="GO" id="GO:0016887">
    <property type="term" value="F:ATP hydrolysis activity"/>
    <property type="evidence" value="ECO:0007669"/>
    <property type="project" value="InterPro"/>
</dbReference>
<dbReference type="PANTHER" id="PTHR23077:SF132">
    <property type="entry name" value="ATP-DEPENDENT ZN PROTEASE"/>
    <property type="match status" value="1"/>
</dbReference>
<dbReference type="GO" id="GO:1990275">
    <property type="term" value="F:preribosome binding"/>
    <property type="evidence" value="ECO:0007669"/>
    <property type="project" value="TreeGrafter"/>
</dbReference>
<proteinExistence type="predicted"/>
<protein>
    <recommendedName>
        <fullName evidence="1">AAA+ ATPase domain-containing protein</fullName>
    </recommendedName>
</protein>
<dbReference type="InterPro" id="IPR050168">
    <property type="entry name" value="AAA_ATPase_domain"/>
</dbReference>
<dbReference type="InterPro" id="IPR003593">
    <property type="entry name" value="AAA+_ATPase"/>
</dbReference>
<evidence type="ECO:0000313" key="2">
    <source>
        <dbReference type="EMBL" id="KAF3002532.1"/>
    </source>
</evidence>
<dbReference type="GO" id="GO:0003723">
    <property type="term" value="F:RNA binding"/>
    <property type="evidence" value="ECO:0007669"/>
    <property type="project" value="TreeGrafter"/>
</dbReference>
<dbReference type="OrthoDB" id="2115716at2759"/>
<comment type="caution">
    <text evidence="2">The sequence shown here is derived from an EMBL/GenBank/DDBJ whole genome shotgun (WGS) entry which is preliminary data.</text>
</comment>
<dbReference type="Pfam" id="PF00004">
    <property type="entry name" value="AAA"/>
    <property type="match status" value="1"/>
</dbReference>
<dbReference type="GO" id="GO:0042254">
    <property type="term" value="P:ribosome biogenesis"/>
    <property type="evidence" value="ECO:0007669"/>
    <property type="project" value="TreeGrafter"/>
</dbReference>
<dbReference type="FunFam" id="3.40.50.300:FF:002838">
    <property type="entry name" value="Uncharacterized ATPase YjoB"/>
    <property type="match status" value="1"/>
</dbReference>
<dbReference type="SUPFAM" id="SSF52540">
    <property type="entry name" value="P-loop containing nucleoside triphosphate hydrolases"/>
    <property type="match status" value="1"/>
</dbReference>
<sequence>MSTPKSTLAATLEQRISIFNDFKDHCGAKRVETRTITLSLLRNAYIDYHVTEVEARRIALFDFASSGKALLDLDSDDECFHATRGWCAVGDGIEKKMHPGKLTDDFRFARFRYVWDEREYIVYYVMWQESMCSPTRLFYILSPRSASHIVDGHCKETDALVMAAGEWTSQLHDEIFVYDNGHWDKSKELWKSVSRASWSDIILPPTMKQNLIDDVQGFFDNQALYAQFAVPWKRGVILHGVPGNGKTVSIKALMASLYSRPDAIPSLYVKSFVTTRQTPQFAIRQIFQHARSMAPCLLIFEDLDSLVNDDVRSYFLNEVDGLESNDGILMIGSTNHLDKLDPAISKRPSRFDRKYHFKIPGETERCAYTEHWRQKLLKNETVEFPHELCNVVAQLTEGFSFAYLKELFVMALLSLVRGFKGNDPGIVSAEEAAIAFPPDMATPADVGDAVLEECEEVCTCKSKCATCFKPLLTDTFKVKKQEEAIEMKQEVTKNKLVLPTVNIPEHLEDNLLLKVIKHQIAILHAHMDNDNDEKPKSAKNKVDTPLQRHIIATRRATKG</sequence>
<organism evidence="2 3">
    <name type="scientific">Curvularia kusanoi</name>
    <name type="common">Cochliobolus kusanoi</name>
    <dbReference type="NCBI Taxonomy" id="90978"/>
    <lineage>
        <taxon>Eukaryota</taxon>
        <taxon>Fungi</taxon>
        <taxon>Dikarya</taxon>
        <taxon>Ascomycota</taxon>
        <taxon>Pezizomycotina</taxon>
        <taxon>Dothideomycetes</taxon>
        <taxon>Pleosporomycetidae</taxon>
        <taxon>Pleosporales</taxon>
        <taxon>Pleosporineae</taxon>
        <taxon>Pleosporaceae</taxon>
        <taxon>Curvularia</taxon>
    </lineage>
</organism>
<evidence type="ECO:0000313" key="3">
    <source>
        <dbReference type="Proteomes" id="UP000801428"/>
    </source>
</evidence>
<keyword evidence="3" id="KW-1185">Reference proteome</keyword>
<accession>A0A9P4WAS6</accession>
<reference evidence="2" key="1">
    <citation type="submission" date="2019-04" db="EMBL/GenBank/DDBJ databases">
        <title>Sequencing of skin fungus with MAO and IRED activity.</title>
        <authorList>
            <person name="Marsaioli A.J."/>
            <person name="Bonatto J.M.C."/>
            <person name="Reis Junior O."/>
        </authorList>
    </citation>
    <scope>NUCLEOTIDE SEQUENCE</scope>
    <source>
        <strain evidence="2">30M1</strain>
    </source>
</reference>
<dbReference type="AlphaFoldDB" id="A0A9P4WAS6"/>
<dbReference type="CDD" id="cd19481">
    <property type="entry name" value="RecA-like_protease"/>
    <property type="match status" value="1"/>
</dbReference>
<feature type="domain" description="AAA+ ATPase" evidence="1">
    <location>
        <begin position="232"/>
        <end position="361"/>
    </location>
</feature>
<gene>
    <name evidence="2" type="ORF">E8E13_007017</name>
</gene>
<evidence type="ECO:0000259" key="1">
    <source>
        <dbReference type="SMART" id="SM00382"/>
    </source>
</evidence>
<name>A0A9P4WAS6_CURKU</name>
<dbReference type="Gene3D" id="3.40.50.300">
    <property type="entry name" value="P-loop containing nucleotide triphosphate hydrolases"/>
    <property type="match status" value="1"/>
</dbReference>